<dbReference type="InterPro" id="IPR037143">
    <property type="entry name" value="4-PPantetheinyl_Trfase_dom_sf"/>
</dbReference>
<evidence type="ECO:0000313" key="4">
    <source>
        <dbReference type="EMBL" id="ACV80160.1"/>
    </source>
</evidence>
<dbReference type="eggNOG" id="COG2091">
    <property type="taxonomic scope" value="Bacteria"/>
</dbReference>
<keyword evidence="2 4" id="KW-0808">Transferase</keyword>
<comment type="similarity">
    <text evidence="1">Belongs to the P-Pant transferase superfamily. Gsp/Sfp/HetI/AcpT family.</text>
</comment>
<dbReference type="STRING" id="479431.Namu_3865"/>
<dbReference type="EMBL" id="CP001737">
    <property type="protein sequence ID" value="ACV80160.1"/>
    <property type="molecule type" value="Genomic_DNA"/>
</dbReference>
<accession>C8XGS9</accession>
<proteinExistence type="inferred from homology"/>
<dbReference type="RefSeq" id="WP_015748987.1">
    <property type="nucleotide sequence ID" value="NC_013235.1"/>
</dbReference>
<dbReference type="KEGG" id="nml:Namu_3865"/>
<protein>
    <submittedName>
        <fullName evidence="4">4'-phosphopantetheinyl transferase</fullName>
    </submittedName>
</protein>
<dbReference type="InterPro" id="IPR050559">
    <property type="entry name" value="P-Pant_transferase_sf"/>
</dbReference>
<dbReference type="Pfam" id="PF01648">
    <property type="entry name" value="ACPS"/>
    <property type="match status" value="1"/>
</dbReference>
<dbReference type="HOGENOM" id="CLU_057011_2_1_11"/>
<reference evidence="5" key="1">
    <citation type="submission" date="2009-09" db="EMBL/GenBank/DDBJ databases">
        <title>The complete genome of Nakamurella multipartita DSM 44233.</title>
        <authorList>
            <consortium name="US DOE Joint Genome Institute (JGI-PGF)"/>
            <person name="Lucas S."/>
            <person name="Copeland A."/>
            <person name="Lapidus A."/>
            <person name="Glavina del Rio T."/>
            <person name="Dalin E."/>
            <person name="Tice H."/>
            <person name="Bruce D."/>
            <person name="Goodwin L."/>
            <person name="Pitluck S."/>
            <person name="Kyrpides N."/>
            <person name="Mavromatis K."/>
            <person name="Ivanova N."/>
            <person name="Ovchinnikova G."/>
            <person name="Sims D."/>
            <person name="Meincke L."/>
            <person name="Brettin T."/>
            <person name="Detter J.C."/>
            <person name="Han C."/>
            <person name="Larimer F."/>
            <person name="Land M."/>
            <person name="Hauser L."/>
            <person name="Markowitz V."/>
            <person name="Cheng J.-F."/>
            <person name="Hugenholtz P."/>
            <person name="Woyke T."/>
            <person name="Wu D."/>
            <person name="Klenk H.-P."/>
            <person name="Eisen J.A."/>
        </authorList>
    </citation>
    <scope>NUCLEOTIDE SEQUENCE [LARGE SCALE GENOMIC DNA]</scope>
    <source>
        <strain evidence="5">ATCC 700099 / DSM 44233 / CIP 104796 / JCM 9543 / NBRC 105858 / Y-104</strain>
    </source>
</reference>
<sequence length="221" mass="23452">MREIGVWTVDLHGLPADGELLDEDERARWRRLRTVGLRARFAAAHWARRTILGDCVGVDPAALRFTTGRWGKPELADGSIFHSLSHCGAVAMVAVSADAPVGVDIEAVRPDLPAGRLARTFFPAPEARAVEAAADPPARYIRLWTRKEAAGKVVGLNLDRTLRIGVVDAATGPVPLERLDGGPAVGRITDIAAPGALLAAVARLGPEPFTVRMSSLAPVPA</sequence>
<dbReference type="Gene3D" id="3.90.470.20">
    <property type="entry name" value="4'-phosphopantetheinyl transferase domain"/>
    <property type="match status" value="1"/>
</dbReference>
<dbReference type="AlphaFoldDB" id="C8XGS9"/>
<gene>
    <name evidence="4" type="ordered locus">Namu_3865</name>
</gene>
<keyword evidence="5" id="KW-1185">Reference proteome</keyword>
<dbReference type="InterPro" id="IPR008278">
    <property type="entry name" value="4-PPantetheinyl_Trfase_dom"/>
</dbReference>
<organism evidence="4 5">
    <name type="scientific">Nakamurella multipartita (strain ATCC 700099 / DSM 44233 / CIP 104796 / JCM 9543 / NBRC 105858 / Y-104)</name>
    <name type="common">Microsphaera multipartita</name>
    <dbReference type="NCBI Taxonomy" id="479431"/>
    <lineage>
        <taxon>Bacteria</taxon>
        <taxon>Bacillati</taxon>
        <taxon>Actinomycetota</taxon>
        <taxon>Actinomycetes</taxon>
        <taxon>Nakamurellales</taxon>
        <taxon>Nakamurellaceae</taxon>
        <taxon>Nakamurella</taxon>
    </lineage>
</organism>
<dbReference type="InParanoid" id="C8XGS9"/>
<dbReference type="PANTHER" id="PTHR12215:SF10">
    <property type="entry name" value="L-AMINOADIPATE-SEMIALDEHYDE DEHYDROGENASE-PHOSPHOPANTETHEINYL TRANSFERASE"/>
    <property type="match status" value="1"/>
</dbReference>
<evidence type="ECO:0000256" key="2">
    <source>
        <dbReference type="ARBA" id="ARBA00022679"/>
    </source>
</evidence>
<evidence type="ECO:0000259" key="3">
    <source>
        <dbReference type="Pfam" id="PF01648"/>
    </source>
</evidence>
<dbReference type="Proteomes" id="UP000002218">
    <property type="component" value="Chromosome"/>
</dbReference>
<feature type="domain" description="4'-phosphopantetheinyl transferase" evidence="3">
    <location>
        <begin position="100"/>
        <end position="162"/>
    </location>
</feature>
<reference evidence="4 5" key="2">
    <citation type="journal article" date="2010" name="Stand. Genomic Sci.">
        <title>Complete genome sequence of Nakamurella multipartita type strain (Y-104).</title>
        <authorList>
            <person name="Tice H."/>
            <person name="Mayilraj S."/>
            <person name="Sims D."/>
            <person name="Lapidus A."/>
            <person name="Nolan M."/>
            <person name="Lucas S."/>
            <person name="Glavina Del Rio T."/>
            <person name="Copeland A."/>
            <person name="Cheng J.F."/>
            <person name="Meincke L."/>
            <person name="Bruce D."/>
            <person name="Goodwin L."/>
            <person name="Pitluck S."/>
            <person name="Ivanova N."/>
            <person name="Mavromatis K."/>
            <person name="Ovchinnikova G."/>
            <person name="Pati A."/>
            <person name="Chen A."/>
            <person name="Palaniappan K."/>
            <person name="Land M."/>
            <person name="Hauser L."/>
            <person name="Chang Y.J."/>
            <person name="Jeffries C.D."/>
            <person name="Detter J.C."/>
            <person name="Brettin T."/>
            <person name="Rohde M."/>
            <person name="Goker M."/>
            <person name="Bristow J."/>
            <person name="Eisen J.A."/>
            <person name="Markowitz V."/>
            <person name="Hugenholtz P."/>
            <person name="Kyrpides N.C."/>
            <person name="Klenk H.P."/>
            <person name="Chen F."/>
        </authorList>
    </citation>
    <scope>NUCLEOTIDE SEQUENCE [LARGE SCALE GENOMIC DNA]</scope>
    <source>
        <strain evidence="5">ATCC 700099 / DSM 44233 / CIP 104796 / JCM 9543 / NBRC 105858 / Y-104</strain>
    </source>
</reference>
<dbReference type="GO" id="GO:0008897">
    <property type="term" value="F:holo-[acyl-carrier-protein] synthase activity"/>
    <property type="evidence" value="ECO:0007669"/>
    <property type="project" value="InterPro"/>
</dbReference>
<dbReference type="PANTHER" id="PTHR12215">
    <property type="entry name" value="PHOSPHOPANTETHEINE TRANSFERASE"/>
    <property type="match status" value="1"/>
</dbReference>
<dbReference type="OrthoDB" id="190168at2"/>
<evidence type="ECO:0000313" key="5">
    <source>
        <dbReference type="Proteomes" id="UP000002218"/>
    </source>
</evidence>
<name>C8XGS9_NAKMY</name>
<dbReference type="GO" id="GO:0005829">
    <property type="term" value="C:cytosol"/>
    <property type="evidence" value="ECO:0007669"/>
    <property type="project" value="TreeGrafter"/>
</dbReference>
<dbReference type="SUPFAM" id="SSF56214">
    <property type="entry name" value="4'-phosphopantetheinyl transferase"/>
    <property type="match status" value="2"/>
</dbReference>
<dbReference type="GO" id="GO:0000287">
    <property type="term" value="F:magnesium ion binding"/>
    <property type="evidence" value="ECO:0007669"/>
    <property type="project" value="InterPro"/>
</dbReference>
<dbReference type="GO" id="GO:0019878">
    <property type="term" value="P:lysine biosynthetic process via aminoadipic acid"/>
    <property type="evidence" value="ECO:0007669"/>
    <property type="project" value="TreeGrafter"/>
</dbReference>
<evidence type="ECO:0000256" key="1">
    <source>
        <dbReference type="ARBA" id="ARBA00010990"/>
    </source>
</evidence>